<dbReference type="AlphaFoldDB" id="A0AAD5U727"/>
<reference evidence="1" key="1">
    <citation type="submission" date="2020-05" db="EMBL/GenBank/DDBJ databases">
        <title>Phylogenomic resolution of chytrid fungi.</title>
        <authorList>
            <person name="Stajich J.E."/>
            <person name="Amses K."/>
            <person name="Simmons R."/>
            <person name="Seto K."/>
            <person name="Myers J."/>
            <person name="Bonds A."/>
            <person name="Quandt C.A."/>
            <person name="Barry K."/>
            <person name="Liu P."/>
            <person name="Grigoriev I."/>
            <person name="Longcore J.E."/>
            <person name="James T.Y."/>
        </authorList>
    </citation>
    <scope>NUCLEOTIDE SEQUENCE</scope>
    <source>
        <strain evidence="1">JEL0476</strain>
    </source>
</reference>
<dbReference type="Proteomes" id="UP001211065">
    <property type="component" value="Unassembled WGS sequence"/>
</dbReference>
<dbReference type="PANTHER" id="PTHR12773:SF0">
    <property type="entry name" value="MULTIFUNCTIONAL METHYLTRANSFERASE SUBUNIT TRM112-LIKE PROTEIN"/>
    <property type="match status" value="1"/>
</dbReference>
<accession>A0AAD5U727</accession>
<dbReference type="Gene3D" id="2.20.25.10">
    <property type="match status" value="1"/>
</dbReference>
<dbReference type="PANTHER" id="PTHR12773">
    <property type="entry name" value="UPF0315 PROTEIN-RELATED"/>
    <property type="match status" value="1"/>
</dbReference>
<proteinExistence type="predicted"/>
<evidence type="ECO:0000313" key="2">
    <source>
        <dbReference type="Proteomes" id="UP001211065"/>
    </source>
</evidence>
<dbReference type="EMBL" id="JADGJW010000026">
    <property type="protein sequence ID" value="KAJ3226905.1"/>
    <property type="molecule type" value="Genomic_DNA"/>
</dbReference>
<evidence type="ECO:0000313" key="1">
    <source>
        <dbReference type="EMBL" id="KAJ3226905.1"/>
    </source>
</evidence>
<feature type="non-terminal residue" evidence="1">
    <location>
        <position position="1"/>
    </location>
</feature>
<protein>
    <submittedName>
        <fullName evidence="1">Uncharacterized protein</fullName>
    </submittedName>
</protein>
<comment type="caution">
    <text evidence="1">The sequence shown here is derived from an EMBL/GenBank/DDBJ whole genome shotgun (WGS) entry which is preliminary data.</text>
</comment>
<dbReference type="GO" id="GO:0030488">
    <property type="term" value="P:tRNA methylation"/>
    <property type="evidence" value="ECO:0007669"/>
    <property type="project" value="TreeGrafter"/>
</dbReference>
<gene>
    <name evidence="1" type="ORF">HK099_003857</name>
</gene>
<dbReference type="GO" id="GO:0046982">
    <property type="term" value="F:protein heterodimerization activity"/>
    <property type="evidence" value="ECO:0007669"/>
    <property type="project" value="InterPro"/>
</dbReference>
<name>A0AAD5U727_9FUNG</name>
<dbReference type="GO" id="GO:0070476">
    <property type="term" value="P:rRNA (guanine-N7)-methylation"/>
    <property type="evidence" value="ECO:0007669"/>
    <property type="project" value="TreeGrafter"/>
</dbReference>
<dbReference type="InterPro" id="IPR039127">
    <property type="entry name" value="Trm112"/>
</dbReference>
<keyword evidence="2" id="KW-1185">Reference proteome</keyword>
<sequence length="86" mass="9772">MSVFDMLQCHVKGCNSNNFPLKISEAQLENIEADFNSDFIKNMLLKLDWNALRDTALSLGVGNLPETVPEEPSEEFLKELHHVLLE</sequence>
<organism evidence="1 2">
    <name type="scientific">Clydaea vesicula</name>
    <dbReference type="NCBI Taxonomy" id="447962"/>
    <lineage>
        <taxon>Eukaryota</taxon>
        <taxon>Fungi</taxon>
        <taxon>Fungi incertae sedis</taxon>
        <taxon>Chytridiomycota</taxon>
        <taxon>Chytridiomycota incertae sedis</taxon>
        <taxon>Chytridiomycetes</taxon>
        <taxon>Lobulomycetales</taxon>
        <taxon>Lobulomycetaceae</taxon>
        <taxon>Clydaea</taxon>
    </lineage>
</organism>